<protein>
    <recommendedName>
        <fullName evidence="6">S-protein homolog</fullName>
    </recommendedName>
</protein>
<accession>V7C0R1</accession>
<organism evidence="7 8">
    <name type="scientific">Phaseolus vulgaris</name>
    <name type="common">Kidney bean</name>
    <name type="synonym">French bean</name>
    <dbReference type="NCBI Taxonomy" id="3885"/>
    <lineage>
        <taxon>Eukaryota</taxon>
        <taxon>Viridiplantae</taxon>
        <taxon>Streptophyta</taxon>
        <taxon>Embryophyta</taxon>
        <taxon>Tracheophyta</taxon>
        <taxon>Spermatophyta</taxon>
        <taxon>Magnoliopsida</taxon>
        <taxon>eudicotyledons</taxon>
        <taxon>Gunneridae</taxon>
        <taxon>Pentapetalae</taxon>
        <taxon>rosids</taxon>
        <taxon>fabids</taxon>
        <taxon>Fabales</taxon>
        <taxon>Fabaceae</taxon>
        <taxon>Papilionoideae</taxon>
        <taxon>50 kb inversion clade</taxon>
        <taxon>NPAAA clade</taxon>
        <taxon>indigoferoid/millettioid clade</taxon>
        <taxon>Phaseoleae</taxon>
        <taxon>Phaseolus</taxon>
    </lineage>
</organism>
<dbReference type="Pfam" id="PF05938">
    <property type="entry name" value="Self-incomp_S1"/>
    <property type="match status" value="1"/>
</dbReference>
<dbReference type="eggNOG" id="ENOG502R744">
    <property type="taxonomic scope" value="Eukaryota"/>
</dbReference>
<evidence type="ECO:0000313" key="7">
    <source>
        <dbReference type="EMBL" id="ESW22885.1"/>
    </source>
</evidence>
<dbReference type="PANTHER" id="PTHR31232:SF43">
    <property type="entry name" value="S-PROTEIN HOMOLOG 29-RELATED"/>
    <property type="match status" value="1"/>
</dbReference>
<dbReference type="GO" id="GO:0060320">
    <property type="term" value="P:rejection of self pollen"/>
    <property type="evidence" value="ECO:0007669"/>
    <property type="project" value="UniProtKB-KW"/>
</dbReference>
<keyword evidence="8" id="KW-1185">Reference proteome</keyword>
<evidence type="ECO:0000256" key="5">
    <source>
        <dbReference type="ARBA" id="ARBA00022729"/>
    </source>
</evidence>
<keyword evidence="4 6" id="KW-0964">Secreted</keyword>
<dbReference type="PANTHER" id="PTHR31232">
    <property type="match status" value="1"/>
</dbReference>
<evidence type="ECO:0000256" key="2">
    <source>
        <dbReference type="ARBA" id="ARBA00005581"/>
    </source>
</evidence>
<dbReference type="InterPro" id="IPR010264">
    <property type="entry name" value="Self-incomp_S1"/>
</dbReference>
<evidence type="ECO:0000313" key="8">
    <source>
        <dbReference type="Proteomes" id="UP000000226"/>
    </source>
</evidence>
<feature type="chain" id="PRO_5025074378" description="S-protein homolog" evidence="6">
    <location>
        <begin position="30"/>
        <end position="158"/>
    </location>
</feature>
<name>V7C0R1_PHAVU</name>
<evidence type="ECO:0000256" key="4">
    <source>
        <dbReference type="ARBA" id="ARBA00022525"/>
    </source>
</evidence>
<feature type="signal peptide" evidence="6">
    <location>
        <begin position="1"/>
        <end position="29"/>
    </location>
</feature>
<dbReference type="EMBL" id="CM002291">
    <property type="protein sequence ID" value="ESW22885.1"/>
    <property type="molecule type" value="Genomic_DNA"/>
</dbReference>
<keyword evidence="5 6" id="KW-0732">Signal</keyword>
<dbReference type="Proteomes" id="UP000000226">
    <property type="component" value="Chromosome 4"/>
</dbReference>
<proteinExistence type="inferred from homology"/>
<evidence type="ECO:0000256" key="1">
    <source>
        <dbReference type="ARBA" id="ARBA00004613"/>
    </source>
</evidence>
<evidence type="ECO:0000256" key="6">
    <source>
        <dbReference type="RuleBase" id="RU367044"/>
    </source>
</evidence>
<evidence type="ECO:0000256" key="3">
    <source>
        <dbReference type="ARBA" id="ARBA00022471"/>
    </source>
</evidence>
<dbReference type="GO" id="GO:0005576">
    <property type="term" value="C:extracellular region"/>
    <property type="evidence" value="ECO:0007669"/>
    <property type="project" value="UniProtKB-SubCell"/>
</dbReference>
<comment type="subcellular location">
    <subcellularLocation>
        <location evidence="1 6">Secreted</location>
    </subcellularLocation>
</comment>
<dbReference type="OMA" id="ANHRFDI"/>
<sequence>MMVLMSKIRAMFCLSLIILLGVQLKCGSGVPLIPHKQTVQITNRLVDRYLGVQCKEKQHDLGVHQINVGESYSFKFYPNYFFDITLYYCHFVWLEGDHYFDIYDEHRDDYCDKNLCSWEIFATGPCKFEFGSRKCFKWNKLAAGQRLLLEESNSTLSM</sequence>
<gene>
    <name evidence="7" type="ORF">PHAVU_004G002900g</name>
</gene>
<reference evidence="8" key="1">
    <citation type="journal article" date="2014" name="Nat. Genet.">
        <title>A reference genome for common bean and genome-wide analysis of dual domestications.</title>
        <authorList>
            <person name="Schmutz J."/>
            <person name="McClean P.E."/>
            <person name="Mamidi S."/>
            <person name="Wu G.A."/>
            <person name="Cannon S.B."/>
            <person name="Grimwood J."/>
            <person name="Jenkins J."/>
            <person name="Shu S."/>
            <person name="Song Q."/>
            <person name="Chavarro C."/>
            <person name="Torres-Torres M."/>
            <person name="Geffroy V."/>
            <person name="Moghaddam S.M."/>
            <person name="Gao D."/>
            <person name="Abernathy B."/>
            <person name="Barry K."/>
            <person name="Blair M."/>
            <person name="Brick M.A."/>
            <person name="Chovatia M."/>
            <person name="Gepts P."/>
            <person name="Goodstein D.M."/>
            <person name="Gonzales M."/>
            <person name="Hellsten U."/>
            <person name="Hyten D.L."/>
            <person name="Jia G."/>
            <person name="Kelly J.D."/>
            <person name="Kudrna D."/>
            <person name="Lee R."/>
            <person name="Richard M.M."/>
            <person name="Miklas P.N."/>
            <person name="Osorno J.M."/>
            <person name="Rodrigues J."/>
            <person name="Thareau V."/>
            <person name="Urrea C.A."/>
            <person name="Wang M."/>
            <person name="Yu Y."/>
            <person name="Zhang M."/>
            <person name="Wing R.A."/>
            <person name="Cregan P.B."/>
            <person name="Rokhsar D.S."/>
            <person name="Jackson S.A."/>
        </authorList>
    </citation>
    <scope>NUCLEOTIDE SEQUENCE [LARGE SCALE GENOMIC DNA]</scope>
    <source>
        <strain evidence="8">cv. G19833</strain>
    </source>
</reference>
<comment type="similarity">
    <text evidence="2 6">Belongs to the plant self-incompatibility (S1) protein family.</text>
</comment>
<dbReference type="OrthoDB" id="1435576at2759"/>
<dbReference type="AlphaFoldDB" id="V7C0R1"/>
<keyword evidence="3 6" id="KW-0713">Self-incompatibility</keyword>
<dbReference type="Gramene" id="ESW22885">
    <property type="protein sequence ID" value="ESW22885"/>
    <property type="gene ID" value="PHAVU_004G002900g"/>
</dbReference>